<comment type="caution">
    <text evidence="2">The sequence shown here is derived from an EMBL/GenBank/DDBJ whole genome shotgun (WGS) entry which is preliminary data.</text>
</comment>
<feature type="transmembrane region" description="Helical" evidence="1">
    <location>
        <begin position="45"/>
        <end position="65"/>
    </location>
</feature>
<name>X6L8M4_RETFI</name>
<dbReference type="InterPro" id="IPR016167">
    <property type="entry name" value="FAD-bd_PCMH_sub1"/>
</dbReference>
<organism evidence="2 3">
    <name type="scientific">Reticulomyxa filosa</name>
    <dbReference type="NCBI Taxonomy" id="46433"/>
    <lineage>
        <taxon>Eukaryota</taxon>
        <taxon>Sar</taxon>
        <taxon>Rhizaria</taxon>
        <taxon>Retaria</taxon>
        <taxon>Foraminifera</taxon>
        <taxon>Monothalamids</taxon>
        <taxon>Reticulomyxidae</taxon>
        <taxon>Reticulomyxa</taxon>
    </lineage>
</organism>
<feature type="non-terminal residue" evidence="2">
    <location>
        <position position="1"/>
    </location>
</feature>
<dbReference type="PANTHER" id="PTHR43762:SF1">
    <property type="entry name" value="D-ARABINONO-1,4-LACTONE OXIDASE"/>
    <property type="match status" value="1"/>
</dbReference>
<reference evidence="2 3" key="1">
    <citation type="journal article" date="2013" name="Curr. Biol.">
        <title>The Genome of the Foraminiferan Reticulomyxa filosa.</title>
        <authorList>
            <person name="Glockner G."/>
            <person name="Hulsmann N."/>
            <person name="Schleicher M."/>
            <person name="Noegel A.A."/>
            <person name="Eichinger L."/>
            <person name="Gallinger C."/>
            <person name="Pawlowski J."/>
            <person name="Sierra R."/>
            <person name="Euteneuer U."/>
            <person name="Pillet L."/>
            <person name="Moustafa A."/>
            <person name="Platzer M."/>
            <person name="Groth M."/>
            <person name="Szafranski K."/>
            <person name="Schliwa M."/>
        </authorList>
    </citation>
    <scope>NUCLEOTIDE SEQUENCE [LARGE SCALE GENOMIC DNA]</scope>
</reference>
<dbReference type="InterPro" id="IPR010031">
    <property type="entry name" value="FAD_lactone_oxidase-like"/>
</dbReference>
<dbReference type="Proteomes" id="UP000023152">
    <property type="component" value="Unassembled WGS sequence"/>
</dbReference>
<evidence type="ECO:0000313" key="3">
    <source>
        <dbReference type="Proteomes" id="UP000023152"/>
    </source>
</evidence>
<dbReference type="AlphaFoldDB" id="X6L8M4"/>
<dbReference type="PANTHER" id="PTHR43762">
    <property type="entry name" value="L-GULONOLACTONE OXIDASE"/>
    <property type="match status" value="1"/>
</dbReference>
<keyword evidence="1" id="KW-0812">Transmembrane</keyword>
<sequence length="166" mass="19174">KKKKILLMQKFNRIFNISGKHAIQPKGGASTAQTTVIVKKGTRLCFLYTFLAFSATMIGYNVYLYRQPYLYDVQDKQAVDVLDLRKVALIVNYANTCFGQTSNYFEPQNLEELKAIIQYYHDNKLKIRLVGSRLSPNVIGLSNEGIYFYKKKKKDIIGKQKNIQIF</sequence>
<dbReference type="Gene3D" id="3.30.43.10">
    <property type="entry name" value="Uridine Diphospho-n-acetylenolpyruvylglucosamine Reductase, domain 2"/>
    <property type="match status" value="1"/>
</dbReference>
<dbReference type="SUPFAM" id="SSF56176">
    <property type="entry name" value="FAD-binding/transporter-associated domain-like"/>
    <property type="match status" value="1"/>
</dbReference>
<keyword evidence="1" id="KW-1133">Transmembrane helix</keyword>
<dbReference type="GO" id="GO:0050660">
    <property type="term" value="F:flavin adenine dinucleotide binding"/>
    <property type="evidence" value="ECO:0007669"/>
    <property type="project" value="InterPro"/>
</dbReference>
<keyword evidence="3" id="KW-1185">Reference proteome</keyword>
<protein>
    <submittedName>
        <fullName evidence="2">Uncharacterized protein</fullName>
    </submittedName>
</protein>
<evidence type="ECO:0000256" key="1">
    <source>
        <dbReference type="SAM" id="Phobius"/>
    </source>
</evidence>
<keyword evidence="1" id="KW-0472">Membrane</keyword>
<dbReference type="EMBL" id="ASPP01048526">
    <property type="protein sequence ID" value="ETN97813.1"/>
    <property type="molecule type" value="Genomic_DNA"/>
</dbReference>
<dbReference type="InterPro" id="IPR036318">
    <property type="entry name" value="FAD-bd_PCMH-like_sf"/>
</dbReference>
<accession>X6L8M4</accession>
<evidence type="ECO:0000313" key="2">
    <source>
        <dbReference type="EMBL" id="ETN97813.1"/>
    </source>
</evidence>
<gene>
    <name evidence="2" type="ORF">RFI_39712</name>
</gene>
<dbReference type="GO" id="GO:0016899">
    <property type="term" value="F:oxidoreductase activity, acting on the CH-OH group of donors, oxygen as acceptor"/>
    <property type="evidence" value="ECO:0007669"/>
    <property type="project" value="InterPro"/>
</dbReference>
<proteinExistence type="predicted"/>